<evidence type="ECO:0000256" key="2">
    <source>
        <dbReference type="ARBA" id="ARBA00004906"/>
    </source>
</evidence>
<evidence type="ECO:0000256" key="11">
    <source>
        <dbReference type="PROSITE-ProRule" id="PRU00175"/>
    </source>
</evidence>
<comment type="subcellular location">
    <subcellularLocation>
        <location evidence="1">Membrane</location>
        <topology evidence="1">Single-pass membrane protein</topology>
    </subcellularLocation>
</comment>
<feature type="region of interest" description="Disordered" evidence="12">
    <location>
        <begin position="272"/>
        <end position="329"/>
    </location>
</feature>
<evidence type="ECO:0000256" key="6">
    <source>
        <dbReference type="ARBA" id="ARBA00022771"/>
    </source>
</evidence>
<feature type="compositionally biased region" description="Polar residues" evidence="12">
    <location>
        <begin position="136"/>
        <end position="153"/>
    </location>
</feature>
<dbReference type="GO" id="GO:0016740">
    <property type="term" value="F:transferase activity"/>
    <property type="evidence" value="ECO:0007669"/>
    <property type="project" value="UniProtKB-KW"/>
</dbReference>
<dbReference type="InterPro" id="IPR001841">
    <property type="entry name" value="Znf_RING"/>
</dbReference>
<evidence type="ECO:0000313" key="16">
    <source>
        <dbReference type="Proteomes" id="UP001056012"/>
    </source>
</evidence>
<evidence type="ECO:0000256" key="4">
    <source>
        <dbReference type="ARBA" id="ARBA00022692"/>
    </source>
</evidence>
<dbReference type="SMART" id="SM00184">
    <property type="entry name" value="RING"/>
    <property type="match status" value="1"/>
</dbReference>
<comment type="pathway">
    <text evidence="2">Protein modification; protein ubiquitination.</text>
</comment>
<dbReference type="OrthoDB" id="8062037at2759"/>
<evidence type="ECO:0000256" key="13">
    <source>
        <dbReference type="SAM" id="Phobius"/>
    </source>
</evidence>
<sequence>MPAISGQEDVHLLRPRDWQQTVGQSGMTPTAFSFLIPVFVVAIVAPFLCIFCIRKRRRPIPVTTRVTPKVKKPALRRAEAREKLKEITRVSSEVSNATRDNQETAEVESRSVMERECAICLSTLHAPSPPEPAKLTPTSSISDATIPSTTDPAQSTDKSTTTTTTTATAVPTTQPDTETILKLSVCGHEFHSECLVSWFILRKTSCPICRSMYMSTEDMEKYDQEEQIALGGTPTPTSPTSVDPEAQAAGQTQQPIAVRNWRYFIHGRDAYRREQERQARQQQAEQGQAGVELTDQSTAATAGGEAAQQAESQEQPAQTSRWRRFFSRT</sequence>
<dbReference type="PANTHER" id="PTHR45768">
    <property type="entry name" value="E3 UBIQUITIN-PROTEIN LIGASE RNF13-LIKE"/>
    <property type="match status" value="1"/>
</dbReference>
<evidence type="ECO:0000256" key="10">
    <source>
        <dbReference type="ARBA" id="ARBA00023136"/>
    </source>
</evidence>
<dbReference type="Gene3D" id="3.30.40.10">
    <property type="entry name" value="Zinc/RING finger domain, C3HC4 (zinc finger)"/>
    <property type="match status" value="1"/>
</dbReference>
<evidence type="ECO:0000256" key="9">
    <source>
        <dbReference type="ARBA" id="ARBA00022989"/>
    </source>
</evidence>
<evidence type="ECO:0000256" key="3">
    <source>
        <dbReference type="ARBA" id="ARBA00022679"/>
    </source>
</evidence>
<keyword evidence="9 13" id="KW-1133">Transmembrane helix</keyword>
<keyword evidence="8" id="KW-0862">Zinc</keyword>
<evidence type="ECO:0000256" key="1">
    <source>
        <dbReference type="ARBA" id="ARBA00004167"/>
    </source>
</evidence>
<dbReference type="VEuPathDB" id="FungiDB:yc1106_05069"/>
<evidence type="ECO:0000256" key="8">
    <source>
        <dbReference type="ARBA" id="ARBA00022833"/>
    </source>
</evidence>
<evidence type="ECO:0000313" key="15">
    <source>
        <dbReference type="EMBL" id="USP77795.1"/>
    </source>
</evidence>
<evidence type="ECO:0000256" key="7">
    <source>
        <dbReference type="ARBA" id="ARBA00022786"/>
    </source>
</evidence>
<dbReference type="GO" id="GO:0051603">
    <property type="term" value="P:proteolysis involved in protein catabolic process"/>
    <property type="evidence" value="ECO:0007669"/>
    <property type="project" value="UniProtKB-ARBA"/>
</dbReference>
<feature type="compositionally biased region" description="Low complexity" evidence="12">
    <location>
        <begin position="280"/>
        <end position="320"/>
    </location>
</feature>
<evidence type="ECO:0000256" key="5">
    <source>
        <dbReference type="ARBA" id="ARBA00022723"/>
    </source>
</evidence>
<dbReference type="GO" id="GO:0016020">
    <property type="term" value="C:membrane"/>
    <property type="evidence" value="ECO:0007669"/>
    <property type="project" value="UniProtKB-SubCell"/>
</dbReference>
<feature type="region of interest" description="Disordered" evidence="12">
    <location>
        <begin position="229"/>
        <end position="253"/>
    </location>
</feature>
<organism evidence="15 16">
    <name type="scientific">Curvularia clavata</name>
    <dbReference type="NCBI Taxonomy" id="95742"/>
    <lineage>
        <taxon>Eukaryota</taxon>
        <taxon>Fungi</taxon>
        <taxon>Dikarya</taxon>
        <taxon>Ascomycota</taxon>
        <taxon>Pezizomycotina</taxon>
        <taxon>Dothideomycetes</taxon>
        <taxon>Pleosporomycetidae</taxon>
        <taxon>Pleosporales</taxon>
        <taxon>Pleosporineae</taxon>
        <taxon>Pleosporaceae</taxon>
        <taxon>Curvularia</taxon>
    </lineage>
</organism>
<keyword evidence="5" id="KW-0479">Metal-binding</keyword>
<gene>
    <name evidence="15" type="ORF">yc1106_05069</name>
</gene>
<accession>A0A9Q8Z9U0</accession>
<feature type="domain" description="RING-type" evidence="14">
    <location>
        <begin position="117"/>
        <end position="210"/>
    </location>
</feature>
<dbReference type="InterPro" id="IPR013083">
    <property type="entry name" value="Znf_RING/FYVE/PHD"/>
</dbReference>
<dbReference type="AlphaFoldDB" id="A0A9Q8Z9U0"/>
<dbReference type="SUPFAM" id="SSF57850">
    <property type="entry name" value="RING/U-box"/>
    <property type="match status" value="1"/>
</dbReference>
<keyword evidence="7" id="KW-0833">Ubl conjugation pathway</keyword>
<dbReference type="CDD" id="cd16448">
    <property type="entry name" value="RING-H2"/>
    <property type="match status" value="1"/>
</dbReference>
<dbReference type="Proteomes" id="UP001056012">
    <property type="component" value="Chromosome 3"/>
</dbReference>
<protein>
    <recommendedName>
        <fullName evidence="14">RING-type domain-containing protein</fullName>
    </recommendedName>
</protein>
<dbReference type="Pfam" id="PF12678">
    <property type="entry name" value="zf-rbx1"/>
    <property type="match status" value="1"/>
</dbReference>
<feature type="compositionally biased region" description="Low complexity" evidence="12">
    <location>
        <begin position="154"/>
        <end position="170"/>
    </location>
</feature>
<name>A0A9Q8Z9U0_CURCL</name>
<dbReference type="PANTHER" id="PTHR45768:SF18">
    <property type="entry name" value="RING-H2 FINGER PROTEIN ATL47-RELATED"/>
    <property type="match status" value="1"/>
</dbReference>
<evidence type="ECO:0000256" key="12">
    <source>
        <dbReference type="SAM" id="MobiDB-lite"/>
    </source>
</evidence>
<dbReference type="EMBL" id="CP089276">
    <property type="protein sequence ID" value="USP77795.1"/>
    <property type="molecule type" value="Genomic_DNA"/>
</dbReference>
<keyword evidence="3" id="KW-0808">Transferase</keyword>
<proteinExistence type="predicted"/>
<keyword evidence="10 13" id="KW-0472">Membrane</keyword>
<dbReference type="GO" id="GO:0008270">
    <property type="term" value="F:zinc ion binding"/>
    <property type="evidence" value="ECO:0007669"/>
    <property type="project" value="UniProtKB-KW"/>
</dbReference>
<evidence type="ECO:0000259" key="14">
    <source>
        <dbReference type="PROSITE" id="PS50089"/>
    </source>
</evidence>
<reference evidence="15" key="1">
    <citation type="submission" date="2021-12" db="EMBL/GenBank/DDBJ databases">
        <title>Curvularia clavata genome.</title>
        <authorList>
            <person name="Cao Y."/>
        </authorList>
    </citation>
    <scope>NUCLEOTIDE SEQUENCE</scope>
    <source>
        <strain evidence="15">Yc1106</strain>
    </source>
</reference>
<feature type="region of interest" description="Disordered" evidence="12">
    <location>
        <begin position="124"/>
        <end position="170"/>
    </location>
</feature>
<dbReference type="InterPro" id="IPR024766">
    <property type="entry name" value="Znf_RING_H2"/>
</dbReference>
<keyword evidence="4 13" id="KW-0812">Transmembrane</keyword>
<keyword evidence="16" id="KW-1185">Reference proteome</keyword>
<dbReference type="PROSITE" id="PS50089">
    <property type="entry name" value="ZF_RING_2"/>
    <property type="match status" value="1"/>
</dbReference>
<keyword evidence="6 11" id="KW-0863">Zinc-finger</keyword>
<feature type="transmembrane region" description="Helical" evidence="13">
    <location>
        <begin position="31"/>
        <end position="53"/>
    </location>
</feature>